<protein>
    <submittedName>
        <fullName evidence="1">Uncharacterized protein</fullName>
    </submittedName>
</protein>
<organism evidence="1 2">
    <name type="scientific">Apatococcus fuscideae</name>
    <dbReference type="NCBI Taxonomy" id="2026836"/>
    <lineage>
        <taxon>Eukaryota</taxon>
        <taxon>Viridiplantae</taxon>
        <taxon>Chlorophyta</taxon>
        <taxon>core chlorophytes</taxon>
        <taxon>Trebouxiophyceae</taxon>
        <taxon>Chlorellales</taxon>
        <taxon>Chlorellaceae</taxon>
        <taxon>Apatococcus</taxon>
    </lineage>
</organism>
<keyword evidence="2" id="KW-1185">Reference proteome</keyword>
<evidence type="ECO:0000313" key="1">
    <source>
        <dbReference type="EMBL" id="KAK9867513.1"/>
    </source>
</evidence>
<dbReference type="AlphaFoldDB" id="A0AAW1TFG7"/>
<name>A0AAW1TFG7_9CHLO</name>
<dbReference type="Proteomes" id="UP001485043">
    <property type="component" value="Unassembled WGS sequence"/>
</dbReference>
<dbReference type="EMBL" id="JALJOV010000082">
    <property type="protein sequence ID" value="KAK9867513.1"/>
    <property type="molecule type" value="Genomic_DNA"/>
</dbReference>
<sequence>METPSARKIGLSRAYGYLQEANSYYQALFHDVAAKMNAPRHRLTMLSKGCAIAAASWTSKALASISLCTEQSTMSGGQL</sequence>
<evidence type="ECO:0000313" key="2">
    <source>
        <dbReference type="Proteomes" id="UP001485043"/>
    </source>
</evidence>
<reference evidence="1 2" key="1">
    <citation type="journal article" date="2024" name="Nat. Commun.">
        <title>Phylogenomics reveals the evolutionary origins of lichenization in chlorophyte algae.</title>
        <authorList>
            <person name="Puginier C."/>
            <person name="Libourel C."/>
            <person name="Otte J."/>
            <person name="Skaloud P."/>
            <person name="Haon M."/>
            <person name="Grisel S."/>
            <person name="Petersen M."/>
            <person name="Berrin J.G."/>
            <person name="Delaux P.M."/>
            <person name="Dal Grande F."/>
            <person name="Keller J."/>
        </authorList>
    </citation>
    <scope>NUCLEOTIDE SEQUENCE [LARGE SCALE GENOMIC DNA]</scope>
    <source>
        <strain evidence="1 2">SAG 2523</strain>
    </source>
</reference>
<comment type="caution">
    <text evidence="1">The sequence shown here is derived from an EMBL/GenBank/DDBJ whole genome shotgun (WGS) entry which is preliminary data.</text>
</comment>
<gene>
    <name evidence="1" type="ORF">WJX84_000288</name>
</gene>
<proteinExistence type="predicted"/>
<accession>A0AAW1TFG7</accession>